<evidence type="ECO:0000256" key="5">
    <source>
        <dbReference type="ARBA" id="ARBA00017462"/>
    </source>
</evidence>
<evidence type="ECO:0000256" key="11">
    <source>
        <dbReference type="ARBA" id="ARBA00023284"/>
    </source>
</evidence>
<dbReference type="PROSITE" id="PS51352">
    <property type="entry name" value="THIOREDOXIN_2"/>
    <property type="match status" value="1"/>
</dbReference>
<evidence type="ECO:0000256" key="13">
    <source>
        <dbReference type="ARBA" id="ARBA00032824"/>
    </source>
</evidence>
<comment type="catalytic activity">
    <reaction evidence="14 16">
        <text>a hydroperoxide + NADH + H(+) = an alcohol + NAD(+) + H2O</text>
        <dbReference type="Rhea" id="RHEA:62628"/>
        <dbReference type="ChEBI" id="CHEBI:15377"/>
        <dbReference type="ChEBI" id="CHEBI:15378"/>
        <dbReference type="ChEBI" id="CHEBI:30879"/>
        <dbReference type="ChEBI" id="CHEBI:35924"/>
        <dbReference type="ChEBI" id="CHEBI:57540"/>
        <dbReference type="ChEBI" id="CHEBI:57945"/>
        <dbReference type="EC" id="1.11.1.26"/>
    </reaction>
</comment>
<evidence type="ECO:0000313" key="18">
    <source>
        <dbReference type="EMBL" id="SJM38417.1"/>
    </source>
</evidence>
<comment type="subunit">
    <text evidence="3">Homodimer; disulfide-linked, upon oxidation. 5 homodimers assemble to form a ring-like decamer.</text>
</comment>
<dbReference type="FunFam" id="3.40.30.10:FF:000002">
    <property type="entry name" value="Alkyl hydroperoxide reductase C"/>
    <property type="match status" value="1"/>
</dbReference>
<dbReference type="EC" id="1.11.1.26" evidence="4 16"/>
<protein>
    <recommendedName>
        <fullName evidence="5 16">Alkyl hydroperoxide reductase C</fullName>
        <ecNumber evidence="4 16">1.11.1.26</ecNumber>
    </recommendedName>
    <alternativeName>
        <fullName evidence="12 16">Peroxiredoxin</fullName>
    </alternativeName>
    <alternativeName>
        <fullName evidence="13 16">Thioredoxin peroxidase</fullName>
    </alternativeName>
</protein>
<evidence type="ECO:0000256" key="15">
    <source>
        <dbReference type="PIRSR" id="PIRSR000239-1"/>
    </source>
</evidence>
<dbReference type="GO" id="GO:0102039">
    <property type="term" value="F:NADH-dependent peroxiredoxin activity"/>
    <property type="evidence" value="ECO:0007669"/>
    <property type="project" value="UniProtKB-EC"/>
</dbReference>
<name>A0A1R4EIQ8_9GAMM</name>
<evidence type="ECO:0000256" key="9">
    <source>
        <dbReference type="ARBA" id="ARBA00023002"/>
    </source>
</evidence>
<dbReference type="SUPFAM" id="SSF52833">
    <property type="entry name" value="Thioredoxin-like"/>
    <property type="match status" value="1"/>
</dbReference>
<comment type="subcellular location">
    <subcellularLocation>
        <location evidence="1 16">Cytoplasm</location>
    </subcellularLocation>
</comment>
<evidence type="ECO:0000256" key="16">
    <source>
        <dbReference type="RuleBase" id="RU366004"/>
    </source>
</evidence>
<dbReference type="Gene3D" id="3.40.30.10">
    <property type="entry name" value="Glutaredoxin"/>
    <property type="match status" value="1"/>
</dbReference>
<evidence type="ECO:0000256" key="8">
    <source>
        <dbReference type="ARBA" id="ARBA00022862"/>
    </source>
</evidence>
<evidence type="ECO:0000256" key="14">
    <source>
        <dbReference type="ARBA" id="ARBA00047572"/>
    </source>
</evidence>
<gene>
    <name evidence="18" type="primary">ahpC</name>
    <name evidence="18" type="ORF">A1019T_02409</name>
</gene>
<organism evidence="18 19">
    <name type="scientific">Psychrobacter pasteurii</name>
    <dbReference type="NCBI Taxonomy" id="1945520"/>
    <lineage>
        <taxon>Bacteria</taxon>
        <taxon>Pseudomonadati</taxon>
        <taxon>Pseudomonadota</taxon>
        <taxon>Gammaproteobacteria</taxon>
        <taxon>Moraxellales</taxon>
        <taxon>Moraxellaceae</taxon>
        <taxon>Psychrobacter</taxon>
    </lineage>
</organism>
<keyword evidence="7 16" id="KW-0575">Peroxidase</keyword>
<evidence type="ECO:0000313" key="19">
    <source>
        <dbReference type="Proteomes" id="UP000188169"/>
    </source>
</evidence>
<keyword evidence="19" id="KW-1185">Reference proteome</keyword>
<dbReference type="EMBL" id="FUGD01000155">
    <property type="protein sequence ID" value="SJM38417.1"/>
    <property type="molecule type" value="Genomic_DNA"/>
</dbReference>
<dbReference type="InterPro" id="IPR050217">
    <property type="entry name" value="Peroxiredoxin"/>
</dbReference>
<dbReference type="Pfam" id="PF10417">
    <property type="entry name" value="1-cysPrx_C"/>
    <property type="match status" value="1"/>
</dbReference>
<keyword evidence="8 16" id="KW-0049">Antioxidant</keyword>
<dbReference type="OrthoDB" id="9812811at2"/>
<keyword evidence="6 16" id="KW-0963">Cytoplasm</keyword>
<dbReference type="GO" id="GO:0005829">
    <property type="term" value="C:cytosol"/>
    <property type="evidence" value="ECO:0007669"/>
    <property type="project" value="TreeGrafter"/>
</dbReference>
<dbReference type="InterPro" id="IPR019479">
    <property type="entry name" value="Peroxiredoxin_C"/>
</dbReference>
<dbReference type="Pfam" id="PF00578">
    <property type="entry name" value="AhpC-TSA"/>
    <property type="match status" value="1"/>
</dbReference>
<evidence type="ECO:0000256" key="12">
    <source>
        <dbReference type="ARBA" id="ARBA00032077"/>
    </source>
</evidence>
<proteinExistence type="inferred from homology"/>
<dbReference type="GO" id="GO:0006979">
    <property type="term" value="P:response to oxidative stress"/>
    <property type="evidence" value="ECO:0007669"/>
    <property type="project" value="UniProtKB-UniRule"/>
</dbReference>
<dbReference type="CDD" id="cd03015">
    <property type="entry name" value="PRX_Typ2cys"/>
    <property type="match status" value="1"/>
</dbReference>
<feature type="active site" description="Cysteine sulfenic acid (-SOH) intermediate; for peroxidase activity" evidence="15">
    <location>
        <position position="48"/>
    </location>
</feature>
<comment type="similarity">
    <text evidence="2 16">Belongs to the peroxiredoxin family. AhpC/Prx1 subfamily.</text>
</comment>
<dbReference type="InterPro" id="IPR017559">
    <property type="entry name" value="AhpC"/>
</dbReference>
<dbReference type="GO" id="GO:0045454">
    <property type="term" value="P:cell redox homeostasis"/>
    <property type="evidence" value="ECO:0007669"/>
    <property type="project" value="TreeGrafter"/>
</dbReference>
<dbReference type="AlphaFoldDB" id="A0A1R4EIQ8"/>
<dbReference type="PANTHER" id="PTHR10681:SF121">
    <property type="entry name" value="ALKYL HYDROPEROXIDE REDUCTASE C"/>
    <property type="match status" value="1"/>
</dbReference>
<evidence type="ECO:0000256" key="10">
    <source>
        <dbReference type="ARBA" id="ARBA00023157"/>
    </source>
</evidence>
<evidence type="ECO:0000256" key="4">
    <source>
        <dbReference type="ARBA" id="ARBA00013021"/>
    </source>
</evidence>
<dbReference type="GO" id="GO:0033554">
    <property type="term" value="P:cellular response to stress"/>
    <property type="evidence" value="ECO:0007669"/>
    <property type="project" value="TreeGrafter"/>
</dbReference>
<dbReference type="GO" id="GO:0008379">
    <property type="term" value="F:thioredoxin peroxidase activity"/>
    <property type="evidence" value="ECO:0007669"/>
    <property type="project" value="TreeGrafter"/>
</dbReference>
<dbReference type="RefSeq" id="WP_077449762.1">
    <property type="nucleotide sequence ID" value="NZ_FUGD01000155.1"/>
</dbReference>
<evidence type="ECO:0000256" key="3">
    <source>
        <dbReference type="ARBA" id="ARBA00011654"/>
    </source>
</evidence>
<dbReference type="InterPro" id="IPR000866">
    <property type="entry name" value="AhpC/TSA"/>
</dbReference>
<evidence type="ECO:0000256" key="6">
    <source>
        <dbReference type="ARBA" id="ARBA00022490"/>
    </source>
</evidence>
<evidence type="ECO:0000259" key="17">
    <source>
        <dbReference type="PROSITE" id="PS51352"/>
    </source>
</evidence>
<comment type="function">
    <text evidence="16">Thiol-specific peroxidase that catalyzes the reduction of hydrogen peroxide and organic hydroperoxides to water and alcohols, respectively. Plays a role in cell protection against oxidative stress by detoxifying peroxides.</text>
</comment>
<dbReference type="Proteomes" id="UP000188169">
    <property type="component" value="Unassembled WGS sequence"/>
</dbReference>
<accession>A0A1R4EIQ8</accession>
<dbReference type="STRING" id="1945520.A1019T_02409"/>
<dbReference type="GO" id="GO:0042744">
    <property type="term" value="P:hydrogen peroxide catabolic process"/>
    <property type="evidence" value="ECO:0007669"/>
    <property type="project" value="TreeGrafter"/>
</dbReference>
<dbReference type="PIRSF" id="PIRSF000239">
    <property type="entry name" value="AHPC"/>
    <property type="match status" value="1"/>
</dbReference>
<sequence>MASIINQEIPEFSAEAFVNGEFKTITSDDVKGKWAIFMFYPADFTFVCPTELEDMAAQYEELKGLGVEVYSVSTDTHFTHKAWHDSSEAIGKVTFPMIGDPTGRITRGFNVMIEEAGLAERGTFVVDPDGKIQVAEIHAGGIGRSAKDLVRKVKAAQYVRENDGEVCPAAWEQGQETLKPSLDLVGKI</sequence>
<dbReference type="InterPro" id="IPR036249">
    <property type="entry name" value="Thioredoxin-like_sf"/>
</dbReference>
<evidence type="ECO:0000256" key="1">
    <source>
        <dbReference type="ARBA" id="ARBA00004496"/>
    </source>
</evidence>
<evidence type="ECO:0000256" key="2">
    <source>
        <dbReference type="ARBA" id="ARBA00009796"/>
    </source>
</evidence>
<dbReference type="InterPro" id="IPR024706">
    <property type="entry name" value="Peroxiredoxin_AhpC-typ"/>
</dbReference>
<dbReference type="NCBIfam" id="TIGR03137">
    <property type="entry name" value="AhpC"/>
    <property type="match status" value="1"/>
</dbReference>
<keyword evidence="9 16" id="KW-0560">Oxidoreductase</keyword>
<evidence type="ECO:0000256" key="7">
    <source>
        <dbReference type="ARBA" id="ARBA00022559"/>
    </source>
</evidence>
<reference evidence="19" key="1">
    <citation type="submission" date="2017-02" db="EMBL/GenBank/DDBJ databases">
        <authorList>
            <person name="Mornico D."/>
        </authorList>
    </citation>
    <scope>NUCLEOTIDE SEQUENCE [LARGE SCALE GENOMIC DNA]</scope>
</reference>
<dbReference type="InterPro" id="IPR013766">
    <property type="entry name" value="Thioredoxin_domain"/>
</dbReference>
<feature type="domain" description="Thioredoxin" evidence="17">
    <location>
        <begin position="3"/>
        <end position="158"/>
    </location>
</feature>
<keyword evidence="10 16" id="KW-1015">Disulfide bond</keyword>
<dbReference type="PANTHER" id="PTHR10681">
    <property type="entry name" value="THIOREDOXIN PEROXIDASE"/>
    <property type="match status" value="1"/>
</dbReference>
<keyword evidence="11 16" id="KW-0676">Redox-active center</keyword>